<evidence type="ECO:0000256" key="4">
    <source>
        <dbReference type="ARBA" id="ARBA00022692"/>
    </source>
</evidence>
<feature type="transmembrane region" description="Helical" evidence="8">
    <location>
        <begin position="109"/>
        <end position="128"/>
    </location>
</feature>
<dbReference type="GO" id="GO:0005337">
    <property type="term" value="F:nucleoside transmembrane transporter activity"/>
    <property type="evidence" value="ECO:0000318"/>
    <property type="project" value="GO_Central"/>
</dbReference>
<feature type="compositionally biased region" description="Low complexity" evidence="7">
    <location>
        <begin position="253"/>
        <end position="266"/>
    </location>
</feature>
<dbReference type="GeneID" id="10503257"/>
<gene>
    <name evidence="9" type="ORF">DICPUDRAFT_80606</name>
</gene>
<comment type="similarity">
    <text evidence="2">Belongs to the SLC29A/ENT transporter (TC 2.A.57) family.</text>
</comment>
<feature type="transmembrane region" description="Helical" evidence="8">
    <location>
        <begin position="420"/>
        <end position="439"/>
    </location>
</feature>
<name>F0ZQZ7_DICPU</name>
<evidence type="ECO:0000256" key="5">
    <source>
        <dbReference type="ARBA" id="ARBA00022989"/>
    </source>
</evidence>
<reference evidence="10" key="1">
    <citation type="journal article" date="2011" name="Genome Biol.">
        <title>Comparative genomics of the social amoebae Dictyostelium discoideum and Dictyostelium purpureum.</title>
        <authorList>
            <consortium name="US DOE Joint Genome Institute (JGI-PGF)"/>
            <person name="Sucgang R."/>
            <person name="Kuo A."/>
            <person name="Tian X."/>
            <person name="Salerno W."/>
            <person name="Parikh A."/>
            <person name="Feasley C.L."/>
            <person name="Dalin E."/>
            <person name="Tu H."/>
            <person name="Huang E."/>
            <person name="Barry K."/>
            <person name="Lindquist E."/>
            <person name="Shapiro H."/>
            <person name="Bruce D."/>
            <person name="Schmutz J."/>
            <person name="Salamov A."/>
            <person name="Fey P."/>
            <person name="Gaudet P."/>
            <person name="Anjard C."/>
            <person name="Babu M.M."/>
            <person name="Basu S."/>
            <person name="Bushmanova Y."/>
            <person name="van der Wel H."/>
            <person name="Katoh-Kurasawa M."/>
            <person name="Dinh C."/>
            <person name="Coutinho P.M."/>
            <person name="Saito T."/>
            <person name="Elias M."/>
            <person name="Schaap P."/>
            <person name="Kay R.R."/>
            <person name="Henrissat B."/>
            <person name="Eichinger L."/>
            <person name="Rivero F."/>
            <person name="Putnam N.H."/>
            <person name="West C.M."/>
            <person name="Loomis W.F."/>
            <person name="Chisholm R.L."/>
            <person name="Shaulsky G."/>
            <person name="Strassmann J.E."/>
            <person name="Queller D.C."/>
            <person name="Kuspa A."/>
            <person name="Grigoriev I.V."/>
        </authorList>
    </citation>
    <scope>NUCLEOTIDE SEQUENCE [LARGE SCALE GENOMIC DNA]</scope>
    <source>
        <strain evidence="10">QSDP1</strain>
    </source>
</reference>
<sequence>MGGDSDNESKEDLNKILSSSNTSLKDMEETEDYSPVLGNKIDHKISFIMVMLSIALLFPYSSYLAVLDYFDILYPKYKTTYTIPFVYMVMLIIAFLITLLYPQKVKHHYNILGGFLVYIIALIIIPLINLTKINGSFGSYIITVVLIGVSAFVDGLIQSSVFAIVGLFGPKYCISAQIGIGLSGVIGVIIRVIIKLSFSNSGPDNKIGIIIFFSVGCFIILVASVLFIYLLKSPIGQIVMKKQNITSGNELDTPPTSNSSSKTPQPATNEATPFQNILYVWKKSSHYICCLVLLMFLSLFLFPGFMMQVNVQNVAKDWYMILVVTIYNVSDLIGKLFPLFLKKTNYSVYLIWGITLGRFIFVFLFFMSIYKDSFRVDALIYVFIAIFGFTNGIVASICMAEGPKQVQRQYKELAGSMMSFSLDIGLLFGSALGLIVSLVQ</sequence>
<dbReference type="PANTHER" id="PTHR10332:SF10">
    <property type="entry name" value="EQUILIBRATIVE NUCLEOSIDE TRANSPORTER 4"/>
    <property type="match status" value="1"/>
</dbReference>
<feature type="transmembrane region" description="Helical" evidence="8">
    <location>
        <begin position="348"/>
        <end position="366"/>
    </location>
</feature>
<evidence type="ECO:0000256" key="6">
    <source>
        <dbReference type="ARBA" id="ARBA00023136"/>
    </source>
</evidence>
<dbReference type="eggNOG" id="KOG1479">
    <property type="taxonomic scope" value="Eukaryota"/>
</dbReference>
<evidence type="ECO:0000256" key="1">
    <source>
        <dbReference type="ARBA" id="ARBA00004141"/>
    </source>
</evidence>
<proteinExistence type="inferred from homology"/>
<dbReference type="EMBL" id="GL871133">
    <property type="protein sequence ID" value="EGC33630.1"/>
    <property type="molecule type" value="Genomic_DNA"/>
</dbReference>
<dbReference type="PIRSF" id="PIRSF016379">
    <property type="entry name" value="ENT"/>
    <property type="match status" value="1"/>
</dbReference>
<dbReference type="SUPFAM" id="SSF103473">
    <property type="entry name" value="MFS general substrate transporter"/>
    <property type="match status" value="1"/>
</dbReference>
<keyword evidence="6 8" id="KW-0472">Membrane</keyword>
<dbReference type="RefSeq" id="XP_003289850.1">
    <property type="nucleotide sequence ID" value="XM_003289802.1"/>
</dbReference>
<feature type="transmembrane region" description="Helical" evidence="8">
    <location>
        <begin position="85"/>
        <end position="102"/>
    </location>
</feature>
<accession>F0ZQZ7</accession>
<dbReference type="InterPro" id="IPR002259">
    <property type="entry name" value="Eqnu_transpt"/>
</dbReference>
<dbReference type="Proteomes" id="UP000001064">
    <property type="component" value="Unassembled WGS sequence"/>
</dbReference>
<feature type="transmembrane region" description="Helical" evidence="8">
    <location>
        <begin position="287"/>
        <end position="306"/>
    </location>
</feature>
<dbReference type="VEuPathDB" id="AmoebaDB:DICPUDRAFT_80606"/>
<evidence type="ECO:0000256" key="8">
    <source>
        <dbReference type="SAM" id="Phobius"/>
    </source>
</evidence>
<keyword evidence="5 8" id="KW-1133">Transmembrane helix</keyword>
<evidence type="ECO:0000256" key="7">
    <source>
        <dbReference type="SAM" id="MobiDB-lite"/>
    </source>
</evidence>
<dbReference type="Pfam" id="PF01733">
    <property type="entry name" value="Nucleoside_tran"/>
    <property type="match status" value="1"/>
</dbReference>
<feature type="transmembrane region" description="Helical" evidence="8">
    <location>
        <begin position="206"/>
        <end position="231"/>
    </location>
</feature>
<feature type="transmembrane region" description="Helical" evidence="8">
    <location>
        <begin position="378"/>
        <end position="399"/>
    </location>
</feature>
<evidence type="ECO:0000256" key="3">
    <source>
        <dbReference type="ARBA" id="ARBA00022448"/>
    </source>
</evidence>
<evidence type="ECO:0008006" key="11">
    <source>
        <dbReference type="Google" id="ProtNLM"/>
    </source>
</evidence>
<dbReference type="AlphaFoldDB" id="F0ZQZ7"/>
<dbReference type="FunFam" id="1.20.1250.20:FF:001498">
    <property type="entry name" value="Uncharacterized protein"/>
    <property type="match status" value="1"/>
</dbReference>
<evidence type="ECO:0000313" key="9">
    <source>
        <dbReference type="EMBL" id="EGC33630.1"/>
    </source>
</evidence>
<dbReference type="OMA" id="LFRKQYC"/>
<keyword evidence="10" id="KW-1185">Reference proteome</keyword>
<feature type="transmembrane region" description="Helical" evidence="8">
    <location>
        <begin position="172"/>
        <end position="194"/>
    </location>
</feature>
<feature type="region of interest" description="Disordered" evidence="7">
    <location>
        <begin position="249"/>
        <end position="269"/>
    </location>
</feature>
<organism evidence="9 10">
    <name type="scientific">Dictyostelium purpureum</name>
    <name type="common">Slime mold</name>
    <dbReference type="NCBI Taxonomy" id="5786"/>
    <lineage>
        <taxon>Eukaryota</taxon>
        <taxon>Amoebozoa</taxon>
        <taxon>Evosea</taxon>
        <taxon>Eumycetozoa</taxon>
        <taxon>Dictyostelia</taxon>
        <taxon>Dictyosteliales</taxon>
        <taxon>Dictyosteliaceae</taxon>
        <taxon>Dictyostelium</taxon>
    </lineage>
</organism>
<dbReference type="PANTHER" id="PTHR10332">
    <property type="entry name" value="EQUILIBRATIVE NUCLEOSIDE TRANSPORTER"/>
    <property type="match status" value="1"/>
</dbReference>
<dbReference type="Gene3D" id="1.20.1250.20">
    <property type="entry name" value="MFS general substrate transporter like domains"/>
    <property type="match status" value="1"/>
</dbReference>
<dbReference type="GO" id="GO:0005886">
    <property type="term" value="C:plasma membrane"/>
    <property type="evidence" value="ECO:0000318"/>
    <property type="project" value="GO_Central"/>
</dbReference>
<feature type="transmembrane region" description="Helical" evidence="8">
    <location>
        <begin position="318"/>
        <end position="341"/>
    </location>
</feature>
<protein>
    <recommendedName>
        <fullName evidence="11">Equilibrative nucleoside transporter</fullName>
    </recommendedName>
</protein>
<dbReference type="FunCoup" id="F0ZQZ7">
    <property type="interactions" value="5"/>
</dbReference>
<dbReference type="OrthoDB" id="1856718at2759"/>
<dbReference type="PRINTS" id="PR01130">
    <property type="entry name" value="DERENTRNSPRT"/>
</dbReference>
<feature type="transmembrane region" description="Helical" evidence="8">
    <location>
        <begin position="45"/>
        <end position="65"/>
    </location>
</feature>
<dbReference type="InterPro" id="IPR036259">
    <property type="entry name" value="MFS_trans_sf"/>
</dbReference>
<keyword evidence="3" id="KW-0813">Transport</keyword>
<dbReference type="KEGG" id="dpp:DICPUDRAFT_80606"/>
<comment type="subcellular location">
    <subcellularLocation>
        <location evidence="1">Membrane</location>
        <topology evidence="1">Multi-pass membrane protein</topology>
    </subcellularLocation>
</comment>
<keyword evidence="4 8" id="KW-0812">Transmembrane</keyword>
<evidence type="ECO:0000256" key="2">
    <source>
        <dbReference type="ARBA" id="ARBA00007965"/>
    </source>
</evidence>
<feature type="transmembrane region" description="Helical" evidence="8">
    <location>
        <begin position="140"/>
        <end position="165"/>
    </location>
</feature>
<evidence type="ECO:0000313" key="10">
    <source>
        <dbReference type="Proteomes" id="UP000001064"/>
    </source>
</evidence>
<dbReference type="InParanoid" id="F0ZQZ7"/>